<feature type="active site" description="Amidino-cysteine intermediate" evidence="3">
    <location>
        <position position="363"/>
    </location>
</feature>
<accession>A0A2A2D138</accession>
<gene>
    <name evidence="4" type="ORF">CK936_31240</name>
</gene>
<evidence type="ECO:0000256" key="3">
    <source>
        <dbReference type="PIRSR" id="PIRSR633195-1"/>
    </source>
</evidence>
<dbReference type="AlphaFoldDB" id="A0A2A2D138"/>
<feature type="active site" evidence="3">
    <location>
        <position position="208"/>
    </location>
</feature>
<organism evidence="4 5">
    <name type="scientific">Streptomyces albireticuli</name>
    <dbReference type="NCBI Taxonomy" id="1940"/>
    <lineage>
        <taxon>Bacteria</taxon>
        <taxon>Bacillati</taxon>
        <taxon>Actinomycetota</taxon>
        <taxon>Actinomycetes</taxon>
        <taxon>Kitasatosporales</taxon>
        <taxon>Streptomycetaceae</taxon>
        <taxon>Streptomyces</taxon>
    </lineage>
</organism>
<evidence type="ECO:0000256" key="1">
    <source>
        <dbReference type="ARBA" id="ARBA00006943"/>
    </source>
</evidence>
<dbReference type="Proteomes" id="UP000218944">
    <property type="component" value="Unassembled WGS sequence"/>
</dbReference>
<evidence type="ECO:0000313" key="5">
    <source>
        <dbReference type="Proteomes" id="UP000218944"/>
    </source>
</evidence>
<sequence>MKLSSFDEWSPLREVIVGSARNYVSHERELSFDLFFHDNLVRTEWYYPRLSAVGGNAKAGPGQKPIKQRYVEELTEDIEGLVATLESLSVKVHRPLDLDAATSGVQTPAWSASVVPPLNVRDNTLILGDEIIETSPMIRSRYFETQFLKPVFADYFRKGARWTVMPRPLMTDASFDPSYADSDAGGPTEPITDPQAHPYDVGHEMMFDGAQCLRLGRDIVANISTANHALAVDWLERHVEGRFRVHRVHRLSDSHIDSMVLALRPGLLLVRSKEVLDFLPEPLRKWDIVVPPPPSENNFPRYEDDDLILTSPYIDLNVLSVGPDTVLVNEACPDLARTLERRGFTVVPVRHRHRRLFGGGFHCFTLDTVRDGGPEDYFS</sequence>
<keyword evidence="2 4" id="KW-0808">Transferase</keyword>
<dbReference type="GO" id="GO:0015067">
    <property type="term" value="F:amidinotransferase activity"/>
    <property type="evidence" value="ECO:0007669"/>
    <property type="project" value="InterPro"/>
</dbReference>
<proteinExistence type="inferred from homology"/>
<comment type="caution">
    <text evidence="4">The sequence shown here is derived from an EMBL/GenBank/DDBJ whole genome shotgun (WGS) entry which is preliminary data.</text>
</comment>
<comment type="similarity">
    <text evidence="1">Belongs to the amidinotransferase family.</text>
</comment>
<dbReference type="InterPro" id="IPR033195">
    <property type="entry name" value="AmidinoTrfase"/>
</dbReference>
<evidence type="ECO:0000313" key="4">
    <source>
        <dbReference type="EMBL" id="PAU45129.1"/>
    </source>
</evidence>
<keyword evidence="5" id="KW-1185">Reference proteome</keyword>
<protein>
    <submittedName>
        <fullName evidence="4">Glycine amidinotransferase</fullName>
    </submittedName>
</protein>
<reference evidence="4 5" key="1">
    <citation type="submission" date="2017-08" db="EMBL/GenBank/DDBJ databases">
        <title>Genome sequence of Streptomyces albireticuli NRRL B-1670.</title>
        <authorList>
            <person name="Graham D.E."/>
            <person name="Mahan K.M."/>
            <person name="Klingeman D.M."/>
            <person name="Hettich R.L."/>
            <person name="Parry R.J."/>
            <person name="Spain J.C."/>
        </authorList>
    </citation>
    <scope>NUCLEOTIDE SEQUENCE [LARGE SCALE GENOMIC DNA]</scope>
    <source>
        <strain evidence="4 5">NRRL B-1670</strain>
    </source>
</reference>
<dbReference type="PANTHER" id="PTHR10488:SF1">
    <property type="entry name" value="GLYCINE AMIDINOTRANSFERASE, MITOCHONDRIAL"/>
    <property type="match status" value="1"/>
</dbReference>
<dbReference type="SUPFAM" id="SSF55909">
    <property type="entry name" value="Pentein"/>
    <property type="match status" value="1"/>
</dbReference>
<evidence type="ECO:0000256" key="2">
    <source>
        <dbReference type="ARBA" id="ARBA00022679"/>
    </source>
</evidence>
<name>A0A2A2D138_9ACTN</name>
<dbReference type="PANTHER" id="PTHR10488">
    <property type="entry name" value="GLYCINE AMIDINOTRANSFERASE, MITOCHONDRIAL"/>
    <property type="match status" value="1"/>
</dbReference>
<dbReference type="Gene3D" id="3.75.10.10">
    <property type="entry name" value="L-arginine/glycine Amidinotransferase, Chain A"/>
    <property type="match status" value="1"/>
</dbReference>
<dbReference type="EMBL" id="NSJV01000586">
    <property type="protein sequence ID" value="PAU45129.1"/>
    <property type="molecule type" value="Genomic_DNA"/>
</dbReference>
<feature type="active site" evidence="3">
    <location>
        <position position="255"/>
    </location>
</feature>